<gene>
    <name evidence="1" type="ORF">SDC9_179420</name>
</gene>
<dbReference type="AlphaFoldDB" id="A0A645GYP7"/>
<comment type="caution">
    <text evidence="1">The sequence shown here is derived from an EMBL/GenBank/DDBJ whole genome shotgun (WGS) entry which is preliminary data.</text>
</comment>
<protein>
    <submittedName>
        <fullName evidence="1">Uncharacterized protein</fullName>
    </submittedName>
</protein>
<organism evidence="1">
    <name type="scientific">bioreactor metagenome</name>
    <dbReference type="NCBI Taxonomy" id="1076179"/>
    <lineage>
        <taxon>unclassified sequences</taxon>
        <taxon>metagenomes</taxon>
        <taxon>ecological metagenomes</taxon>
    </lineage>
</organism>
<name>A0A645GYP7_9ZZZZ</name>
<dbReference type="EMBL" id="VSSQ01083701">
    <property type="protein sequence ID" value="MPN31945.1"/>
    <property type="molecule type" value="Genomic_DNA"/>
</dbReference>
<dbReference type="AntiFam" id="ANF00075">
    <property type="entry name" value="Shadow ORF (opposite prpE)"/>
</dbReference>
<sequence>MNGTDAGCRENREGSLGDHRHVDQDAVALLDAEALVNGCHALDFALQFSEGIDLLLVRFSRDVDQGAVVRTLGSVAVDRVVAKVGLATNEPLGKRRAGIIAHLGERFFPVDELGLFGPELVRLFDGILVKLLVRRHKVPLKKFSCTAKYRTD</sequence>
<accession>A0A645GYP7</accession>
<evidence type="ECO:0000313" key="1">
    <source>
        <dbReference type="EMBL" id="MPN31945.1"/>
    </source>
</evidence>
<reference evidence="1" key="1">
    <citation type="submission" date="2019-08" db="EMBL/GenBank/DDBJ databases">
        <authorList>
            <person name="Kucharzyk K."/>
            <person name="Murdoch R.W."/>
            <person name="Higgins S."/>
            <person name="Loffler F."/>
        </authorList>
    </citation>
    <scope>NUCLEOTIDE SEQUENCE</scope>
</reference>
<proteinExistence type="predicted"/>